<feature type="transmembrane region" description="Helical" evidence="6">
    <location>
        <begin position="75"/>
        <end position="95"/>
    </location>
</feature>
<evidence type="ECO:0000256" key="1">
    <source>
        <dbReference type="ARBA" id="ARBA00004141"/>
    </source>
</evidence>
<dbReference type="InterPro" id="IPR007267">
    <property type="entry name" value="GtrA_DPMS_TM"/>
</dbReference>
<feature type="transmembrane region" description="Helical" evidence="6">
    <location>
        <begin position="101"/>
        <end position="122"/>
    </location>
</feature>
<evidence type="ECO:0000256" key="2">
    <source>
        <dbReference type="ARBA" id="ARBA00009399"/>
    </source>
</evidence>
<dbReference type="Proteomes" id="UP001241748">
    <property type="component" value="Unassembled WGS sequence"/>
</dbReference>
<dbReference type="PANTHER" id="PTHR38459">
    <property type="entry name" value="PROPHAGE BACTOPRENOL-LINKED GLUCOSE TRANSLOCASE HOMOLOG"/>
    <property type="match status" value="1"/>
</dbReference>
<dbReference type="Pfam" id="PF04138">
    <property type="entry name" value="GtrA_DPMS_TM"/>
    <property type="match status" value="1"/>
</dbReference>
<evidence type="ECO:0000256" key="6">
    <source>
        <dbReference type="SAM" id="Phobius"/>
    </source>
</evidence>
<protein>
    <submittedName>
        <fullName evidence="8">GtrA family protein</fullName>
    </submittedName>
</protein>
<dbReference type="InterPro" id="IPR051401">
    <property type="entry name" value="GtrA_CellWall_Glycosyl"/>
</dbReference>
<evidence type="ECO:0000256" key="4">
    <source>
        <dbReference type="ARBA" id="ARBA00022989"/>
    </source>
</evidence>
<feature type="domain" description="GtrA/DPMS transmembrane" evidence="7">
    <location>
        <begin position="10"/>
        <end position="121"/>
    </location>
</feature>
<comment type="similarity">
    <text evidence="2">Belongs to the GtrA family.</text>
</comment>
<evidence type="ECO:0000259" key="7">
    <source>
        <dbReference type="Pfam" id="PF04138"/>
    </source>
</evidence>
<evidence type="ECO:0000256" key="5">
    <source>
        <dbReference type="ARBA" id="ARBA00023136"/>
    </source>
</evidence>
<keyword evidence="4 6" id="KW-1133">Transmembrane helix</keyword>
<comment type="caution">
    <text evidence="8">The sequence shown here is derived from an EMBL/GenBank/DDBJ whole genome shotgun (WGS) entry which is preliminary data.</text>
</comment>
<evidence type="ECO:0000256" key="3">
    <source>
        <dbReference type="ARBA" id="ARBA00022692"/>
    </source>
</evidence>
<dbReference type="PANTHER" id="PTHR38459:SF1">
    <property type="entry name" value="PROPHAGE BACTOPRENOL-LINKED GLUCOSE TRANSLOCASE HOMOLOG"/>
    <property type="match status" value="1"/>
</dbReference>
<reference evidence="8 9" key="1">
    <citation type="submission" date="2024-05" db="EMBL/GenBank/DDBJ databases">
        <authorList>
            <person name="Venkateswaran K."/>
        </authorList>
    </citation>
    <scope>NUCLEOTIDE SEQUENCE [LARGE SCALE GENOMIC DNA]</scope>
    <source>
        <strain evidence="8 9">179-C4-2-HS</strain>
    </source>
</reference>
<keyword evidence="9" id="KW-1185">Reference proteome</keyword>
<dbReference type="EMBL" id="JAROBZ020000003">
    <property type="protein sequence ID" value="MFB3170424.1"/>
    <property type="molecule type" value="Genomic_DNA"/>
</dbReference>
<feature type="transmembrane region" description="Helical" evidence="6">
    <location>
        <begin position="7"/>
        <end position="29"/>
    </location>
</feature>
<evidence type="ECO:0000313" key="9">
    <source>
        <dbReference type="Proteomes" id="UP001241748"/>
    </source>
</evidence>
<accession>A0ABV4Z179</accession>
<proteinExistence type="inferred from homology"/>
<comment type="subcellular location">
    <subcellularLocation>
        <location evidence="1">Membrane</location>
        <topology evidence="1">Multi-pass membrane protein</topology>
    </subcellularLocation>
</comment>
<gene>
    <name evidence="8" type="ORF">P5G62_025255</name>
</gene>
<organism evidence="8 9">
    <name type="scientific">Neobacillus driksii</name>
    <dbReference type="NCBI Taxonomy" id="3035913"/>
    <lineage>
        <taxon>Bacteria</taxon>
        <taxon>Bacillati</taxon>
        <taxon>Bacillota</taxon>
        <taxon>Bacilli</taxon>
        <taxon>Bacillales</taxon>
        <taxon>Bacillaceae</taxon>
        <taxon>Neobacillus</taxon>
    </lineage>
</organism>
<keyword evidence="5 6" id="KW-0472">Membrane</keyword>
<name>A0ABV4Z179_9BACI</name>
<keyword evidence="3 6" id="KW-0812">Transmembrane</keyword>
<dbReference type="RefSeq" id="WP_306076523.1">
    <property type="nucleotide sequence ID" value="NZ_JAROBZ020000003.1"/>
</dbReference>
<feature type="transmembrane region" description="Helical" evidence="6">
    <location>
        <begin position="35"/>
        <end position="55"/>
    </location>
</feature>
<sequence length="127" mass="14742">MFFYNAQFWRFVIVGVINTSNYYVLFLFLHNIVHFHYMAAHIISFIISMVGSFYLNSYFTYKTKPTLKKFLQFPLTYLVNISVSSGAIYIFVVLLKINESISPILASVLAIPFTFIISKIILTKETN</sequence>
<evidence type="ECO:0000313" key="8">
    <source>
        <dbReference type="EMBL" id="MFB3170424.1"/>
    </source>
</evidence>